<feature type="transmembrane region" description="Helical" evidence="6">
    <location>
        <begin position="171"/>
        <end position="190"/>
    </location>
</feature>
<keyword evidence="5 6" id="KW-0472">Membrane</keyword>
<keyword evidence="3 6" id="KW-0812">Transmembrane</keyword>
<evidence type="ECO:0000256" key="3">
    <source>
        <dbReference type="ARBA" id="ARBA00022692"/>
    </source>
</evidence>
<keyword evidence="8" id="KW-1185">Reference proteome</keyword>
<accession>A0AAF0TI82</accession>
<comment type="subcellular location">
    <subcellularLocation>
        <location evidence="1">Membrane</location>
        <topology evidence="1">Multi-pass membrane protein</topology>
    </subcellularLocation>
</comment>
<dbReference type="Gene3D" id="1.20.1740.10">
    <property type="entry name" value="Amino acid/polyamine transporter I"/>
    <property type="match status" value="1"/>
</dbReference>
<comment type="similarity">
    <text evidence="2">Belongs to the amino acid-polyamine-organocation (APC) superfamily. Cationic amino acid transporter (CAT) (TC 2.A.3.3) family.</text>
</comment>
<dbReference type="GO" id="GO:0015189">
    <property type="term" value="F:L-lysine transmembrane transporter activity"/>
    <property type="evidence" value="ECO:0007669"/>
    <property type="project" value="TreeGrafter"/>
</dbReference>
<evidence type="ECO:0000256" key="4">
    <source>
        <dbReference type="ARBA" id="ARBA00022989"/>
    </source>
</evidence>
<feature type="transmembrane region" description="Helical" evidence="6">
    <location>
        <begin position="72"/>
        <end position="92"/>
    </location>
</feature>
<proteinExistence type="inferred from homology"/>
<dbReference type="PANTHER" id="PTHR43243">
    <property type="entry name" value="INNER MEMBRANE TRANSPORTER YGJI-RELATED"/>
    <property type="match status" value="1"/>
</dbReference>
<evidence type="ECO:0000313" key="7">
    <source>
        <dbReference type="EMBL" id="WMV14080.1"/>
    </source>
</evidence>
<feature type="transmembrane region" description="Helical" evidence="6">
    <location>
        <begin position="131"/>
        <end position="151"/>
    </location>
</feature>
<evidence type="ECO:0000313" key="8">
    <source>
        <dbReference type="Proteomes" id="UP001234989"/>
    </source>
</evidence>
<dbReference type="AlphaFoldDB" id="A0AAF0TI82"/>
<dbReference type="Pfam" id="PF13520">
    <property type="entry name" value="AA_permease_2"/>
    <property type="match status" value="1"/>
</dbReference>
<evidence type="ECO:0000256" key="1">
    <source>
        <dbReference type="ARBA" id="ARBA00004141"/>
    </source>
</evidence>
<dbReference type="GO" id="GO:0005313">
    <property type="term" value="F:L-glutamate transmembrane transporter activity"/>
    <property type="evidence" value="ECO:0007669"/>
    <property type="project" value="TreeGrafter"/>
</dbReference>
<dbReference type="PANTHER" id="PTHR43243:SF1">
    <property type="entry name" value="CATIONIC AMINO ACID TRANSPORTER 1"/>
    <property type="match status" value="1"/>
</dbReference>
<dbReference type="GO" id="GO:0005886">
    <property type="term" value="C:plasma membrane"/>
    <property type="evidence" value="ECO:0007669"/>
    <property type="project" value="TreeGrafter"/>
</dbReference>
<dbReference type="Proteomes" id="UP001234989">
    <property type="component" value="Chromosome 2"/>
</dbReference>
<dbReference type="EMBL" id="CP133613">
    <property type="protein sequence ID" value="WMV14080.1"/>
    <property type="molecule type" value="Genomic_DNA"/>
</dbReference>
<evidence type="ECO:0000256" key="6">
    <source>
        <dbReference type="SAM" id="Phobius"/>
    </source>
</evidence>
<evidence type="ECO:0000256" key="5">
    <source>
        <dbReference type="ARBA" id="ARBA00023136"/>
    </source>
</evidence>
<gene>
    <name evidence="7" type="ORF">MTR67_007465</name>
</gene>
<sequence>MGEELEEGHVGEVRRRGCSILKDDFLPKESFGSWGNYVNSLSNTPGRILDRVVTRLDRVLIGLEARTDVGPAVVLSYVVSGISTMLAVFFYTEFVVEIPVVGRPPTGLSRSCLLFIIIAGLIHADKNNFTPFMPFGPCGVFKSSAVLFFAYTGFDVVSTMAEKTKNPGKDIPIGLVGSILLTTAVGLGWGKYMVAAGDLKGDVAFMPAGYQVDKNPHVYGRVQLMVGNPLRSSSPFCCLSDNITAGIQGARHAQFGVPLLDLHLSNNLPSRLLPPSFQRVAANSQLPNVINKYQNDKNDNISCLLTMATSSKTLEKNGTISLPENRENELK</sequence>
<reference evidence="7" key="1">
    <citation type="submission" date="2023-08" db="EMBL/GenBank/DDBJ databases">
        <title>A de novo genome assembly of Solanum verrucosum Schlechtendal, a Mexican diploid species geographically isolated from the other diploid A-genome species in potato relatives.</title>
        <authorList>
            <person name="Hosaka K."/>
        </authorList>
    </citation>
    <scope>NUCLEOTIDE SEQUENCE</scope>
    <source>
        <tissue evidence="7">Young leaves</tissue>
    </source>
</reference>
<organism evidence="7 8">
    <name type="scientific">Solanum verrucosum</name>
    <dbReference type="NCBI Taxonomy" id="315347"/>
    <lineage>
        <taxon>Eukaryota</taxon>
        <taxon>Viridiplantae</taxon>
        <taxon>Streptophyta</taxon>
        <taxon>Embryophyta</taxon>
        <taxon>Tracheophyta</taxon>
        <taxon>Spermatophyta</taxon>
        <taxon>Magnoliopsida</taxon>
        <taxon>eudicotyledons</taxon>
        <taxon>Gunneridae</taxon>
        <taxon>Pentapetalae</taxon>
        <taxon>asterids</taxon>
        <taxon>lamiids</taxon>
        <taxon>Solanales</taxon>
        <taxon>Solanaceae</taxon>
        <taxon>Solanoideae</taxon>
        <taxon>Solaneae</taxon>
        <taxon>Solanum</taxon>
    </lineage>
</organism>
<keyword evidence="4 6" id="KW-1133">Transmembrane helix</keyword>
<feature type="transmembrane region" description="Helical" evidence="6">
    <location>
        <begin position="107"/>
        <end position="124"/>
    </location>
</feature>
<name>A0AAF0TI82_SOLVR</name>
<protein>
    <submittedName>
        <fullName evidence="7">Uncharacterized protein</fullName>
    </submittedName>
</protein>
<evidence type="ECO:0000256" key="2">
    <source>
        <dbReference type="ARBA" id="ARBA00008572"/>
    </source>
</evidence>
<dbReference type="InterPro" id="IPR002293">
    <property type="entry name" value="AA/rel_permease1"/>
</dbReference>